<comment type="catalytic activity">
    <reaction evidence="16">
        <text>AMP + H2O = adenosine + phosphate</text>
        <dbReference type="Rhea" id="RHEA:29375"/>
        <dbReference type="ChEBI" id="CHEBI:15377"/>
        <dbReference type="ChEBI" id="CHEBI:16335"/>
        <dbReference type="ChEBI" id="CHEBI:43474"/>
        <dbReference type="ChEBI" id="CHEBI:456215"/>
    </reaction>
    <physiologicalReaction direction="left-to-right" evidence="16">
        <dbReference type="Rhea" id="RHEA:29376"/>
    </physiologicalReaction>
</comment>
<evidence type="ECO:0000256" key="9">
    <source>
        <dbReference type="ARBA" id="ARBA00022801"/>
    </source>
</evidence>
<feature type="binding site" evidence="26">
    <location>
        <position position="361"/>
    </location>
    <ligand>
        <name>Zn(2+)</name>
        <dbReference type="ChEBI" id="CHEBI:29105"/>
        <label>2</label>
    </ligand>
</feature>
<evidence type="ECO:0000256" key="14">
    <source>
        <dbReference type="ARBA" id="ARBA00023288"/>
    </source>
</evidence>
<keyword evidence="12" id="KW-0472">Membrane</keyword>
<evidence type="ECO:0000256" key="19">
    <source>
        <dbReference type="ARBA" id="ARBA00042603"/>
    </source>
</evidence>
<keyword evidence="11 26" id="KW-0460">Magnesium</keyword>
<dbReference type="GO" id="GO:0046872">
    <property type="term" value="F:metal ion binding"/>
    <property type="evidence" value="ECO:0007669"/>
    <property type="project" value="UniProtKB-KW"/>
</dbReference>
<protein>
    <recommendedName>
        <fullName evidence="18">Alkaline phosphatase, tissue-nonspecific isozyme</fullName>
        <ecNumber evidence="4">3.1.3.1</ecNumber>
    </recommendedName>
    <alternativeName>
        <fullName evidence="19">Phosphoamidase</fullName>
    </alternativeName>
</protein>
<dbReference type="OMA" id="HEQPHRN"/>
<accession>A0A8W8L0S1</accession>
<comment type="subunit">
    <text evidence="3">Homodimer.</text>
</comment>
<keyword evidence="14" id="KW-0449">Lipoprotein</keyword>
<feature type="binding site" evidence="26">
    <location>
        <position position="78"/>
    </location>
    <ligand>
        <name>Mg(2+)</name>
        <dbReference type="ChEBI" id="CHEBI:18420"/>
    </ligand>
</feature>
<evidence type="ECO:0000256" key="18">
    <source>
        <dbReference type="ARBA" id="ARBA00040525"/>
    </source>
</evidence>
<keyword evidence="5" id="KW-1003">Cell membrane</keyword>
<dbReference type="PRINTS" id="PR00113">
    <property type="entry name" value="ALKPHPHTASE"/>
</dbReference>
<evidence type="ECO:0000256" key="11">
    <source>
        <dbReference type="ARBA" id="ARBA00022842"/>
    </source>
</evidence>
<feature type="signal peptide" evidence="28">
    <location>
        <begin position="1"/>
        <end position="18"/>
    </location>
</feature>
<dbReference type="InterPro" id="IPR001952">
    <property type="entry name" value="Alkaline_phosphatase"/>
</dbReference>
<sequence>MALHDASVLIIAVLGVLTQDVVHGDQRAAHAMFDKSSYSGNGETKYFWRSEAQTALQDSLKNQPVVGVAKNVIIFLGDGMGVSTVTGGRILKGQLQNKTGEETVLSWEKFPNVALSKTYNQDHQTPDSAGTATAYLCGVKTNMGTIGVDAQIVRGHCDTTQAAKITSILDWSLAEGKSVGVVTTTRVTHATPAGTYANTAERNWEGDSDMTHVTGGCKDIALQLIEENPDIQVIMGGGRRFFLPVDATDPERGSNTAHGRLDGRNLIDEWMNDKKRRHKSYRYVWNETDFNTVDPAQTDFLLGLFESSHMQYDIDRNDPHYEKAGEPHIKDMTEKAIQILSKNPKGYFLLVEGGKIDLAHHGSRPVRSLHDVVAMDLAVDKAASITNNQDTLIVVTADHSHTFVISGYPQRGNGIFDLMSSRPGYISLAKDHNPYTTLLYGNGPGAHSTRADLRNVDTTSKHYTYQSAVPLSAETHGGEDVAIFARGPMAHLLHGVREQNYIPHVMAYASCVGDYNAHSHCAASATHHSTATSNIFG</sequence>
<evidence type="ECO:0000256" key="21">
    <source>
        <dbReference type="ARBA" id="ARBA00048778"/>
    </source>
</evidence>
<dbReference type="Proteomes" id="UP000005408">
    <property type="component" value="Unassembled WGS sequence"/>
</dbReference>
<dbReference type="AlphaFoldDB" id="A0A8W8L0S1"/>
<evidence type="ECO:0000313" key="30">
    <source>
        <dbReference type="Proteomes" id="UP000005408"/>
    </source>
</evidence>
<dbReference type="EnsemblMetazoa" id="G26110.4">
    <property type="protein sequence ID" value="G26110.4:cds"/>
    <property type="gene ID" value="G26110"/>
</dbReference>
<dbReference type="Pfam" id="PF00245">
    <property type="entry name" value="Alk_phosphatase"/>
    <property type="match status" value="1"/>
</dbReference>
<evidence type="ECO:0000256" key="28">
    <source>
        <dbReference type="SAM" id="SignalP"/>
    </source>
</evidence>
<dbReference type="Gene3D" id="3.40.720.10">
    <property type="entry name" value="Alkaline Phosphatase, subunit A"/>
    <property type="match status" value="1"/>
</dbReference>
<comment type="catalytic activity">
    <reaction evidence="22">
        <text>phosphoethanolamine + H2O = ethanolamine + phosphate</text>
        <dbReference type="Rhea" id="RHEA:16089"/>
        <dbReference type="ChEBI" id="CHEBI:15377"/>
        <dbReference type="ChEBI" id="CHEBI:43474"/>
        <dbReference type="ChEBI" id="CHEBI:57603"/>
        <dbReference type="ChEBI" id="CHEBI:58190"/>
    </reaction>
    <physiologicalReaction direction="left-to-right" evidence="22">
        <dbReference type="Rhea" id="RHEA:16090"/>
    </physiologicalReaction>
</comment>
<dbReference type="EC" id="3.1.3.1" evidence="4"/>
<dbReference type="PANTHER" id="PTHR11596:SF74">
    <property type="entry name" value="ALKALINE PHOSPHATASE, TISSUE-NONSPECIFIC ISOZYME"/>
    <property type="match status" value="1"/>
</dbReference>
<reference evidence="29" key="1">
    <citation type="submission" date="2022-08" db="UniProtKB">
        <authorList>
            <consortium name="EnsemblMetazoa"/>
        </authorList>
    </citation>
    <scope>IDENTIFICATION</scope>
    <source>
        <strain evidence="29">05x7-T-G4-1.051#20</strain>
    </source>
</reference>
<keyword evidence="30" id="KW-1185">Reference proteome</keyword>
<feature type="binding site" evidence="26">
    <location>
        <position position="357"/>
    </location>
    <ligand>
        <name>Zn(2+)</name>
        <dbReference type="ChEBI" id="CHEBI:29105"/>
        <label>2</label>
    </ligand>
</feature>
<keyword evidence="9" id="KW-0378">Hydrolase</keyword>
<feature type="chain" id="PRO_5042431458" description="Alkaline phosphatase, tissue-nonspecific isozyme" evidence="28">
    <location>
        <begin position="19"/>
        <end position="537"/>
    </location>
</feature>
<comment type="similarity">
    <text evidence="2 27">Belongs to the alkaline phosphatase family.</text>
</comment>
<evidence type="ECO:0000256" key="7">
    <source>
        <dbReference type="ARBA" id="ARBA00022622"/>
    </source>
</evidence>
<comment type="catalytic activity">
    <reaction evidence="24">
        <text>ADP + H2O = AMP + phosphate + H(+)</text>
        <dbReference type="Rhea" id="RHEA:61436"/>
        <dbReference type="ChEBI" id="CHEBI:15377"/>
        <dbReference type="ChEBI" id="CHEBI:15378"/>
        <dbReference type="ChEBI" id="CHEBI:43474"/>
        <dbReference type="ChEBI" id="CHEBI:456215"/>
        <dbReference type="ChEBI" id="CHEBI:456216"/>
    </reaction>
    <physiologicalReaction direction="left-to-right" evidence="24">
        <dbReference type="Rhea" id="RHEA:61437"/>
    </physiologicalReaction>
</comment>
<evidence type="ECO:0000256" key="15">
    <source>
        <dbReference type="ARBA" id="ARBA00036105"/>
    </source>
</evidence>
<dbReference type="CDD" id="cd16012">
    <property type="entry name" value="ALP"/>
    <property type="match status" value="1"/>
</dbReference>
<evidence type="ECO:0000256" key="13">
    <source>
        <dbReference type="ARBA" id="ARBA00023180"/>
    </source>
</evidence>
<dbReference type="OrthoDB" id="5818554at2759"/>
<keyword evidence="6" id="KW-0091">Biomineralization</keyword>
<dbReference type="SMART" id="SM00098">
    <property type="entry name" value="alkPPc"/>
    <property type="match status" value="1"/>
</dbReference>
<comment type="cofactor">
    <cofactor evidence="26">
        <name>Zn(2+)</name>
        <dbReference type="ChEBI" id="CHEBI:29105"/>
    </cofactor>
    <text evidence="26">Binds 2 Zn(2+) ions.</text>
</comment>
<feature type="binding site" evidence="26">
    <location>
        <position position="399"/>
    </location>
    <ligand>
        <name>Zn(2+)</name>
        <dbReference type="ChEBI" id="CHEBI:29105"/>
        <label>2</label>
    </ligand>
</feature>
<evidence type="ECO:0000256" key="27">
    <source>
        <dbReference type="RuleBase" id="RU003946"/>
    </source>
</evidence>
<evidence type="ECO:0000256" key="10">
    <source>
        <dbReference type="ARBA" id="ARBA00022833"/>
    </source>
</evidence>
<evidence type="ECO:0000256" key="16">
    <source>
        <dbReference type="ARBA" id="ARBA00036923"/>
    </source>
</evidence>
<feature type="binding site" evidence="26">
    <location>
        <position position="398"/>
    </location>
    <ligand>
        <name>Zn(2+)</name>
        <dbReference type="ChEBI" id="CHEBI:29105"/>
        <label>2</label>
    </ligand>
</feature>
<evidence type="ECO:0000256" key="12">
    <source>
        <dbReference type="ARBA" id="ARBA00023136"/>
    </source>
</evidence>
<feature type="binding site" evidence="26">
    <location>
        <position position="191"/>
    </location>
    <ligand>
        <name>Mg(2+)</name>
        <dbReference type="ChEBI" id="CHEBI:18420"/>
    </ligand>
</feature>
<evidence type="ECO:0000256" key="1">
    <source>
        <dbReference type="ARBA" id="ARBA00004609"/>
    </source>
</evidence>
<dbReference type="FunFam" id="3.40.720.10:FF:000008">
    <property type="entry name" value="Alkaline phosphatase"/>
    <property type="match status" value="1"/>
</dbReference>
<keyword evidence="10 26" id="KW-0862">Zinc</keyword>
<evidence type="ECO:0000256" key="26">
    <source>
        <dbReference type="PIRSR" id="PIRSR601952-2"/>
    </source>
</evidence>
<organism evidence="29 30">
    <name type="scientific">Magallana gigas</name>
    <name type="common">Pacific oyster</name>
    <name type="synonym">Crassostrea gigas</name>
    <dbReference type="NCBI Taxonomy" id="29159"/>
    <lineage>
        <taxon>Eukaryota</taxon>
        <taxon>Metazoa</taxon>
        <taxon>Spiralia</taxon>
        <taxon>Lophotrochozoa</taxon>
        <taxon>Mollusca</taxon>
        <taxon>Bivalvia</taxon>
        <taxon>Autobranchia</taxon>
        <taxon>Pteriomorphia</taxon>
        <taxon>Ostreida</taxon>
        <taxon>Ostreoidea</taxon>
        <taxon>Ostreidae</taxon>
        <taxon>Magallana</taxon>
    </lineage>
</organism>
<dbReference type="GO" id="GO:0031214">
    <property type="term" value="P:biomineral tissue development"/>
    <property type="evidence" value="ECO:0007669"/>
    <property type="project" value="UniProtKB-KW"/>
</dbReference>
<evidence type="ECO:0000256" key="24">
    <source>
        <dbReference type="ARBA" id="ARBA00049526"/>
    </source>
</evidence>
<evidence type="ECO:0000256" key="4">
    <source>
        <dbReference type="ARBA" id="ARBA00012647"/>
    </source>
</evidence>
<evidence type="ECO:0000256" key="17">
    <source>
        <dbReference type="ARBA" id="ARBA00037828"/>
    </source>
</evidence>
<comment type="catalytic activity">
    <reaction evidence="21">
        <text>ATP + H2O = ADP + phosphate + H(+)</text>
        <dbReference type="Rhea" id="RHEA:13065"/>
        <dbReference type="ChEBI" id="CHEBI:15377"/>
        <dbReference type="ChEBI" id="CHEBI:15378"/>
        <dbReference type="ChEBI" id="CHEBI:30616"/>
        <dbReference type="ChEBI" id="CHEBI:43474"/>
        <dbReference type="ChEBI" id="CHEBI:456216"/>
    </reaction>
    <physiologicalReaction direction="left-to-right" evidence="21">
        <dbReference type="Rhea" id="RHEA:13066"/>
    </physiologicalReaction>
</comment>
<evidence type="ECO:0000256" key="6">
    <source>
        <dbReference type="ARBA" id="ARBA00022591"/>
    </source>
</evidence>
<evidence type="ECO:0000256" key="23">
    <source>
        <dbReference type="ARBA" id="ARBA00049444"/>
    </source>
</evidence>
<dbReference type="GO" id="GO:0004035">
    <property type="term" value="F:alkaline phosphatase activity"/>
    <property type="evidence" value="ECO:0007669"/>
    <property type="project" value="UniProtKB-EC"/>
</dbReference>
<dbReference type="InterPro" id="IPR017850">
    <property type="entry name" value="Alkaline_phosphatase_core_sf"/>
</dbReference>
<evidence type="ECO:0000256" key="5">
    <source>
        <dbReference type="ARBA" id="ARBA00022475"/>
    </source>
</evidence>
<evidence type="ECO:0000256" key="2">
    <source>
        <dbReference type="ARBA" id="ARBA00005984"/>
    </source>
</evidence>
<comment type="catalytic activity">
    <reaction evidence="23">
        <text>pyridoxal 5'-phosphate + H2O = pyridoxal + phosphate</text>
        <dbReference type="Rhea" id="RHEA:20533"/>
        <dbReference type="ChEBI" id="CHEBI:15377"/>
        <dbReference type="ChEBI" id="CHEBI:17310"/>
        <dbReference type="ChEBI" id="CHEBI:43474"/>
        <dbReference type="ChEBI" id="CHEBI:597326"/>
    </reaction>
    <physiologicalReaction direction="left-to-right" evidence="23">
        <dbReference type="Rhea" id="RHEA:20534"/>
    </physiologicalReaction>
</comment>
<dbReference type="EnsemblMetazoa" id="G26110.9">
    <property type="protein sequence ID" value="G26110.9:cds"/>
    <property type="gene ID" value="G26110"/>
</dbReference>
<dbReference type="PANTHER" id="PTHR11596">
    <property type="entry name" value="ALKALINE PHOSPHATASE"/>
    <property type="match status" value="1"/>
</dbReference>
<evidence type="ECO:0000313" key="29">
    <source>
        <dbReference type="EnsemblMetazoa" id="G26110.4:cds"/>
    </source>
</evidence>
<keyword evidence="7" id="KW-0336">GPI-anchor</keyword>
<name>A0A8W8L0S1_MAGGI</name>
<dbReference type="SUPFAM" id="SSF53649">
    <property type="entry name" value="Alkaline phosphatase-like"/>
    <property type="match status" value="1"/>
</dbReference>
<keyword evidence="13" id="KW-0325">Glycoprotein</keyword>
<evidence type="ECO:0000256" key="25">
    <source>
        <dbReference type="PIRSR" id="PIRSR601952-1"/>
    </source>
</evidence>
<evidence type="ECO:0000256" key="22">
    <source>
        <dbReference type="ARBA" id="ARBA00048929"/>
    </source>
</evidence>
<evidence type="ECO:0000256" key="20">
    <source>
        <dbReference type="ARBA" id="ARBA00048097"/>
    </source>
</evidence>
<feature type="binding site" evidence="26">
    <location>
        <position position="352"/>
    </location>
    <ligand>
        <name>Mg(2+)</name>
        <dbReference type="ChEBI" id="CHEBI:18420"/>
    </ligand>
</feature>
<evidence type="ECO:0000256" key="8">
    <source>
        <dbReference type="ARBA" id="ARBA00022723"/>
    </source>
</evidence>
<comment type="subcellular location">
    <subcellularLocation>
        <location evidence="1">Cell membrane</location>
        <topology evidence="1">Lipid-anchor</topology>
        <topology evidence="1">GPI-anchor</topology>
    </subcellularLocation>
    <subcellularLocation>
        <location evidence="17">Extracellular vesicle membrane</location>
        <topology evidence="17">Lipid-anchor</topology>
        <topology evidence="17">GPI-anchor</topology>
    </subcellularLocation>
</comment>
<dbReference type="GO" id="GO:0005886">
    <property type="term" value="C:plasma membrane"/>
    <property type="evidence" value="ECO:0007669"/>
    <property type="project" value="UniProtKB-SubCell"/>
</dbReference>
<keyword evidence="8 26" id="KW-0479">Metal-binding</keyword>
<feature type="binding site" evidence="26">
    <location>
        <position position="476"/>
    </location>
    <ligand>
        <name>Zn(2+)</name>
        <dbReference type="ChEBI" id="CHEBI:29105"/>
        <label>2</label>
    </ligand>
</feature>
<comment type="catalytic activity">
    <reaction evidence="15">
        <text>a phosphate monoester + H2O = an alcohol + phosphate</text>
        <dbReference type="Rhea" id="RHEA:15017"/>
        <dbReference type="ChEBI" id="CHEBI:15377"/>
        <dbReference type="ChEBI" id="CHEBI:30879"/>
        <dbReference type="ChEBI" id="CHEBI:43474"/>
        <dbReference type="ChEBI" id="CHEBI:67140"/>
        <dbReference type="EC" id="3.1.3.1"/>
    </reaction>
    <physiologicalReaction direction="left-to-right" evidence="15">
        <dbReference type="Rhea" id="RHEA:15018"/>
    </physiologicalReaction>
</comment>
<feature type="active site" description="Phosphoserine intermediate" evidence="25">
    <location>
        <position position="128"/>
    </location>
</feature>
<feature type="binding site" evidence="26">
    <location>
        <position position="78"/>
    </location>
    <ligand>
        <name>Zn(2+)</name>
        <dbReference type="ChEBI" id="CHEBI:29105"/>
        <label>2</label>
    </ligand>
</feature>
<dbReference type="GO" id="GO:0098552">
    <property type="term" value="C:side of membrane"/>
    <property type="evidence" value="ECO:0007669"/>
    <property type="project" value="UniProtKB-KW"/>
</dbReference>
<proteinExistence type="inferred from homology"/>
<feature type="binding site" evidence="26">
    <location>
        <position position="189"/>
    </location>
    <ligand>
        <name>Mg(2+)</name>
        <dbReference type="ChEBI" id="CHEBI:18420"/>
    </ligand>
</feature>
<keyword evidence="28" id="KW-0732">Signal</keyword>
<comment type="catalytic activity">
    <reaction evidence="20">
        <text>diphosphate + H2O = 2 phosphate + H(+)</text>
        <dbReference type="Rhea" id="RHEA:24576"/>
        <dbReference type="ChEBI" id="CHEBI:15377"/>
        <dbReference type="ChEBI" id="CHEBI:15378"/>
        <dbReference type="ChEBI" id="CHEBI:33019"/>
        <dbReference type="ChEBI" id="CHEBI:43474"/>
    </reaction>
    <physiologicalReaction direction="left-to-right" evidence="20">
        <dbReference type="Rhea" id="RHEA:24577"/>
    </physiologicalReaction>
</comment>
<comment type="cofactor">
    <cofactor evidence="26">
        <name>Mg(2+)</name>
        <dbReference type="ChEBI" id="CHEBI:18420"/>
    </cofactor>
    <text evidence="26">Binds 1 Mg(2+) ion.</text>
</comment>
<evidence type="ECO:0000256" key="3">
    <source>
        <dbReference type="ARBA" id="ARBA00011738"/>
    </source>
</evidence>